<keyword evidence="1" id="KW-0812">Transmembrane</keyword>
<organism evidence="4 5">
    <name type="scientific">Romanomermis culicivorax</name>
    <name type="common">Nematode worm</name>
    <dbReference type="NCBI Taxonomy" id="13658"/>
    <lineage>
        <taxon>Eukaryota</taxon>
        <taxon>Metazoa</taxon>
        <taxon>Ecdysozoa</taxon>
        <taxon>Nematoda</taxon>
        <taxon>Enoplea</taxon>
        <taxon>Dorylaimia</taxon>
        <taxon>Mermithida</taxon>
        <taxon>Mermithoidea</taxon>
        <taxon>Mermithidae</taxon>
        <taxon>Romanomermis</taxon>
    </lineage>
</organism>
<dbReference type="PROSITE" id="PS50041">
    <property type="entry name" value="C_TYPE_LECTIN_2"/>
    <property type="match status" value="1"/>
</dbReference>
<accession>A0A915JZ86</accession>
<feature type="transmembrane region" description="Helical" evidence="1">
    <location>
        <begin position="189"/>
        <end position="212"/>
    </location>
</feature>
<dbReference type="SUPFAM" id="SSF56436">
    <property type="entry name" value="C-type lectin-like"/>
    <property type="match status" value="1"/>
</dbReference>
<proteinExistence type="predicted"/>
<dbReference type="InterPro" id="IPR050111">
    <property type="entry name" value="C-type_lectin/snaclec_domain"/>
</dbReference>
<dbReference type="SMART" id="SM00034">
    <property type="entry name" value="CLECT"/>
    <property type="match status" value="1"/>
</dbReference>
<keyword evidence="2" id="KW-0732">Signal</keyword>
<evidence type="ECO:0000256" key="2">
    <source>
        <dbReference type="SAM" id="SignalP"/>
    </source>
</evidence>
<sequence>MKIPLCLFSAIIFVNGQMENCPSGYVAYKKKACFMFKHTIDKAYSAIEAEEICQQSSLLKGHLASIDDAEQDRWLIDVFMHDDSIQYSAWIGLMQDPENDGNYIWRDGSQSAYRHWNPGKPDRNNDDENCIHIDIYAAQNNTGRLTGWNDDFCDKRHDRVLGFLCRTPYVHVGNCDDSTTQKVFYATGWAVGASLACLVVVPVLAFVIYTIYKKLRIRA</sequence>
<evidence type="ECO:0000313" key="5">
    <source>
        <dbReference type="WBParaSite" id="nRc.2.0.1.t31290-RA"/>
    </source>
</evidence>
<dbReference type="Pfam" id="PF00059">
    <property type="entry name" value="Lectin_C"/>
    <property type="match status" value="1"/>
</dbReference>
<dbReference type="InterPro" id="IPR016187">
    <property type="entry name" value="CTDL_fold"/>
</dbReference>
<feature type="signal peptide" evidence="2">
    <location>
        <begin position="1"/>
        <end position="16"/>
    </location>
</feature>
<evidence type="ECO:0000313" key="4">
    <source>
        <dbReference type="Proteomes" id="UP000887565"/>
    </source>
</evidence>
<dbReference type="Proteomes" id="UP000887565">
    <property type="component" value="Unplaced"/>
</dbReference>
<keyword evidence="1" id="KW-1133">Transmembrane helix</keyword>
<dbReference type="OMA" id="NCIHIDI"/>
<name>A0A915JZ86_ROMCU</name>
<evidence type="ECO:0000256" key="1">
    <source>
        <dbReference type="SAM" id="Phobius"/>
    </source>
</evidence>
<dbReference type="AlphaFoldDB" id="A0A915JZ86"/>
<evidence type="ECO:0000259" key="3">
    <source>
        <dbReference type="PROSITE" id="PS50041"/>
    </source>
</evidence>
<dbReference type="PANTHER" id="PTHR22803">
    <property type="entry name" value="MANNOSE, PHOSPHOLIPASE, LECTIN RECEPTOR RELATED"/>
    <property type="match status" value="1"/>
</dbReference>
<feature type="domain" description="C-type lectin" evidence="3">
    <location>
        <begin position="29"/>
        <end position="162"/>
    </location>
</feature>
<protein>
    <submittedName>
        <fullName evidence="5">C-type lectin domain-containing protein</fullName>
    </submittedName>
</protein>
<reference evidence="5" key="1">
    <citation type="submission" date="2022-11" db="UniProtKB">
        <authorList>
            <consortium name="WormBaseParasite"/>
        </authorList>
    </citation>
    <scope>IDENTIFICATION</scope>
</reference>
<keyword evidence="1" id="KW-0472">Membrane</keyword>
<feature type="chain" id="PRO_5037310774" evidence="2">
    <location>
        <begin position="17"/>
        <end position="219"/>
    </location>
</feature>
<dbReference type="InterPro" id="IPR001304">
    <property type="entry name" value="C-type_lectin-like"/>
</dbReference>
<keyword evidence="4" id="KW-1185">Reference proteome</keyword>
<dbReference type="InterPro" id="IPR016186">
    <property type="entry name" value="C-type_lectin-like/link_sf"/>
</dbReference>
<dbReference type="WBParaSite" id="nRc.2.0.1.t31290-RA">
    <property type="protein sequence ID" value="nRc.2.0.1.t31290-RA"/>
    <property type="gene ID" value="nRc.2.0.1.g31290"/>
</dbReference>
<dbReference type="Gene3D" id="3.10.100.10">
    <property type="entry name" value="Mannose-Binding Protein A, subunit A"/>
    <property type="match status" value="1"/>
</dbReference>